<feature type="binding site" evidence="9">
    <location>
        <position position="466"/>
    </location>
    <ligand>
        <name>S-adenosyl-L-methionine</name>
        <dbReference type="ChEBI" id="CHEBI:59789"/>
    </ligand>
</feature>
<evidence type="ECO:0000256" key="6">
    <source>
        <dbReference type="ARBA" id="ARBA00022691"/>
    </source>
</evidence>
<dbReference type="InterPro" id="IPR023267">
    <property type="entry name" value="RCMT"/>
</dbReference>
<dbReference type="Pfam" id="PF01189">
    <property type="entry name" value="Methyltr_RsmB-F"/>
    <property type="match status" value="1"/>
</dbReference>
<dbReference type="InterPro" id="IPR001678">
    <property type="entry name" value="MeTrfase_RsmB-F_NOP2_dom"/>
</dbReference>
<dbReference type="PRINTS" id="PR02008">
    <property type="entry name" value="RCMTFAMILY"/>
</dbReference>
<dbReference type="AlphaFoldDB" id="A0ABD3NAA5"/>
<organism evidence="12 13">
    <name type="scientific">Stephanodiscus triporus</name>
    <dbReference type="NCBI Taxonomy" id="2934178"/>
    <lineage>
        <taxon>Eukaryota</taxon>
        <taxon>Sar</taxon>
        <taxon>Stramenopiles</taxon>
        <taxon>Ochrophyta</taxon>
        <taxon>Bacillariophyta</taxon>
        <taxon>Coscinodiscophyceae</taxon>
        <taxon>Thalassiosirophycidae</taxon>
        <taxon>Stephanodiscales</taxon>
        <taxon>Stephanodiscaceae</taxon>
        <taxon>Stephanodiscus</taxon>
    </lineage>
</organism>
<feature type="region of interest" description="Disordered" evidence="10">
    <location>
        <begin position="1"/>
        <end position="229"/>
    </location>
</feature>
<dbReference type="PANTHER" id="PTHR22807">
    <property type="entry name" value="NOP2 YEAST -RELATED NOL1/NOP2/FMU SUN DOMAIN-CONTAINING"/>
    <property type="match status" value="1"/>
</dbReference>
<dbReference type="SUPFAM" id="SSF53335">
    <property type="entry name" value="S-adenosyl-L-methionine-dependent methyltransferases"/>
    <property type="match status" value="1"/>
</dbReference>
<feature type="domain" description="SAM-dependent MTase RsmB/NOP-type" evidence="11">
    <location>
        <begin position="323"/>
        <end position="612"/>
    </location>
</feature>
<evidence type="ECO:0000256" key="8">
    <source>
        <dbReference type="ARBA" id="ARBA00023242"/>
    </source>
</evidence>
<dbReference type="Gene3D" id="3.30.70.1170">
    <property type="entry name" value="Sun protein, domain 3"/>
    <property type="match status" value="1"/>
</dbReference>
<comment type="subcellular location">
    <subcellularLocation>
        <location evidence="1">Nucleus</location>
        <location evidence="1">Nucleolus</location>
    </subcellularLocation>
</comment>
<evidence type="ECO:0000259" key="11">
    <source>
        <dbReference type="PROSITE" id="PS51686"/>
    </source>
</evidence>
<feature type="compositionally biased region" description="Polar residues" evidence="10">
    <location>
        <begin position="647"/>
        <end position="656"/>
    </location>
</feature>
<proteinExistence type="inferred from homology"/>
<dbReference type="EMBL" id="JALLAZ020001609">
    <property type="protein sequence ID" value="KAL3771216.1"/>
    <property type="molecule type" value="Genomic_DNA"/>
</dbReference>
<gene>
    <name evidence="12" type="ORF">ACHAW5_007518</name>
</gene>
<dbReference type="InterPro" id="IPR049560">
    <property type="entry name" value="MeTrfase_RsmB-F_NOP2_cat"/>
</dbReference>
<evidence type="ECO:0000256" key="5">
    <source>
        <dbReference type="ARBA" id="ARBA00022679"/>
    </source>
</evidence>
<evidence type="ECO:0000256" key="9">
    <source>
        <dbReference type="PROSITE-ProRule" id="PRU01023"/>
    </source>
</evidence>
<dbReference type="PROSITE" id="PS51686">
    <property type="entry name" value="SAM_MT_RSMB_NOP"/>
    <property type="match status" value="1"/>
</dbReference>
<evidence type="ECO:0000313" key="12">
    <source>
        <dbReference type="EMBL" id="KAL3771216.1"/>
    </source>
</evidence>
<dbReference type="GO" id="GO:0008168">
    <property type="term" value="F:methyltransferase activity"/>
    <property type="evidence" value="ECO:0007669"/>
    <property type="project" value="UniProtKB-KW"/>
</dbReference>
<dbReference type="Gene3D" id="3.40.50.150">
    <property type="entry name" value="Vaccinia Virus protein VP39"/>
    <property type="match status" value="1"/>
</dbReference>
<keyword evidence="13" id="KW-1185">Reference proteome</keyword>
<evidence type="ECO:0000256" key="4">
    <source>
        <dbReference type="ARBA" id="ARBA00022603"/>
    </source>
</evidence>
<dbReference type="GO" id="GO:0005730">
    <property type="term" value="C:nucleolus"/>
    <property type="evidence" value="ECO:0007669"/>
    <property type="project" value="UniProtKB-SubCell"/>
</dbReference>
<evidence type="ECO:0000256" key="7">
    <source>
        <dbReference type="ARBA" id="ARBA00022884"/>
    </source>
</evidence>
<feature type="compositionally biased region" description="Acidic residues" evidence="10">
    <location>
        <begin position="151"/>
        <end position="170"/>
    </location>
</feature>
<evidence type="ECO:0000256" key="3">
    <source>
        <dbReference type="ARBA" id="ARBA00022517"/>
    </source>
</evidence>
<protein>
    <recommendedName>
        <fullName evidence="11">SAM-dependent MTase RsmB/NOP-type domain-containing protein</fullName>
    </recommendedName>
</protein>
<feature type="binding site" evidence="9">
    <location>
        <position position="439"/>
    </location>
    <ligand>
        <name>S-adenosyl-L-methionine</name>
        <dbReference type="ChEBI" id="CHEBI:59789"/>
    </ligand>
</feature>
<keyword evidence="4 9" id="KW-0489">Methyltransferase</keyword>
<dbReference type="PROSITE" id="PS01153">
    <property type="entry name" value="NOL1_NOP2_SUN"/>
    <property type="match status" value="1"/>
</dbReference>
<evidence type="ECO:0000256" key="10">
    <source>
        <dbReference type="SAM" id="MobiDB-lite"/>
    </source>
</evidence>
<feature type="region of interest" description="Disordered" evidence="10">
    <location>
        <begin position="643"/>
        <end position="721"/>
    </location>
</feature>
<dbReference type="CDD" id="cd02440">
    <property type="entry name" value="AdoMet_MTases"/>
    <property type="match status" value="1"/>
</dbReference>
<feature type="active site" description="Nucleophile" evidence="9">
    <location>
        <position position="542"/>
    </location>
</feature>
<accession>A0ABD3NAA5</accession>
<feature type="compositionally biased region" description="Low complexity" evidence="10">
    <location>
        <begin position="31"/>
        <end position="51"/>
    </location>
</feature>
<dbReference type="FunFam" id="3.30.70.1170:FF:000001">
    <property type="entry name" value="Ribosomal RNA methyltransferase Nop2"/>
    <property type="match status" value="1"/>
</dbReference>
<dbReference type="GO" id="GO:0042254">
    <property type="term" value="P:ribosome biogenesis"/>
    <property type="evidence" value="ECO:0007669"/>
    <property type="project" value="UniProtKB-KW"/>
</dbReference>
<feature type="compositionally biased region" description="Polar residues" evidence="10">
    <location>
        <begin position="52"/>
        <end position="80"/>
    </location>
</feature>
<feature type="compositionally biased region" description="Acidic residues" evidence="10">
    <location>
        <begin position="199"/>
        <end position="212"/>
    </location>
</feature>
<feature type="binding site" evidence="9">
    <location>
        <position position="484"/>
    </location>
    <ligand>
        <name>S-adenosyl-L-methionine</name>
        <dbReference type="ChEBI" id="CHEBI:59789"/>
    </ligand>
</feature>
<sequence length="721" mass="79575">MGRSLRSGRQIASLSPPNKRVSVKDGVKGKAQPNAAAPAVPRANAARARGASKTNAPSRGNAKKSTLNTGRSGNNNNISMPQPKEESSDSEDEEKATGSSSEEEGSGSNESGSSEEDEEVVKKTVVSSSAPTPKKSNDAYTTTNKKKQESSEEEESEEEPEDDSDDESDEEIKNVAPAPIKRSSHLTSKKAKEENSATDSDEDEVSDEDTSIESDKKNTGFTDEEAEQELRRTIAQQTSVFHLPTPEELEDDENRVVPPSELRARIEDILEVLADFKARREPGRSRSEYIERLGKDMAELFGYLQELVDYFLSMFGPNECLEFLEASDKSRPLVVRVNTLKARRKDLAAALMKRGVRLDPLAPWSKVGLKIYESTVPIGATPEYLAGHYMLQSAASMCPVMALGPQPGDRVLDMSAAPGGKTSYISQLMRNKGVIIANDLKPERQKATVANLHRLGVRNVVTCCYDGRKIGVQMRNSFDRILLDAPCSGLGVISRDPSVKVQRTMPEVLRCAHLQKELLVAAIDALNHKSKKGGGYMVYSTCSVAVAENEEVVNYLLSKRDVKLVDTELDFGKPGFTRFEHKRFHPSVALTRRFYPHVHNMDGFYVAKIQKLSDKRKGEENKTEQQPEMASCEVIKDDTVKLEVSNDSKQQGTKKNSTNKKRGKVSGADDRDNNGDEATLPRKKSKVSYAPSNMQLQKSGTKKKKKNAKISKPRRMKISGM</sequence>
<reference evidence="12 13" key="1">
    <citation type="submission" date="2024-10" db="EMBL/GenBank/DDBJ databases">
        <title>Updated reference genomes for cyclostephanoid diatoms.</title>
        <authorList>
            <person name="Roberts W.R."/>
            <person name="Alverson A.J."/>
        </authorList>
    </citation>
    <scope>NUCLEOTIDE SEQUENCE [LARGE SCALE GENOMIC DNA]</scope>
    <source>
        <strain evidence="12 13">AJA276-08</strain>
    </source>
</reference>
<comment type="similarity">
    <text evidence="2 9">Belongs to the class I-like SAM-binding methyltransferase superfamily. RsmB/NOP family.</text>
</comment>
<evidence type="ECO:0000256" key="1">
    <source>
        <dbReference type="ARBA" id="ARBA00004604"/>
    </source>
</evidence>
<keyword evidence="3" id="KW-0690">Ribosome biogenesis</keyword>
<feature type="binding site" evidence="9">
    <location>
        <begin position="415"/>
        <end position="421"/>
    </location>
    <ligand>
        <name>S-adenosyl-L-methionine</name>
        <dbReference type="ChEBI" id="CHEBI:59789"/>
    </ligand>
</feature>
<dbReference type="NCBIfam" id="TIGR00446">
    <property type="entry name" value="nop2p"/>
    <property type="match status" value="1"/>
</dbReference>
<dbReference type="InterPro" id="IPR023273">
    <property type="entry name" value="RCMT_NOP2"/>
</dbReference>
<evidence type="ECO:0000313" key="13">
    <source>
        <dbReference type="Proteomes" id="UP001530315"/>
    </source>
</evidence>
<name>A0ABD3NAA5_9STRA</name>
<dbReference type="InterPro" id="IPR029063">
    <property type="entry name" value="SAM-dependent_MTases_sf"/>
</dbReference>
<keyword evidence="7 9" id="KW-0694">RNA-binding</keyword>
<comment type="caution">
    <text evidence="12">The sequence shown here is derived from an EMBL/GenBank/DDBJ whole genome shotgun (WGS) entry which is preliminary data.</text>
</comment>
<keyword evidence="5 9" id="KW-0808">Transferase</keyword>
<keyword evidence="6 9" id="KW-0949">S-adenosyl-L-methionine</keyword>
<dbReference type="Pfam" id="PF22458">
    <property type="entry name" value="RsmF-B_ferredox"/>
    <property type="match status" value="1"/>
</dbReference>
<dbReference type="GO" id="GO:0032259">
    <property type="term" value="P:methylation"/>
    <property type="evidence" value="ECO:0007669"/>
    <property type="project" value="UniProtKB-KW"/>
</dbReference>
<dbReference type="Proteomes" id="UP001530315">
    <property type="component" value="Unassembled WGS sequence"/>
</dbReference>
<evidence type="ECO:0000256" key="2">
    <source>
        <dbReference type="ARBA" id="ARBA00007494"/>
    </source>
</evidence>
<keyword evidence="8" id="KW-0539">Nucleus</keyword>
<feature type="compositionally biased region" description="Basic residues" evidence="10">
    <location>
        <begin position="700"/>
        <end position="721"/>
    </location>
</feature>
<dbReference type="PANTHER" id="PTHR22807:SF30">
    <property type="entry name" value="28S RRNA (CYTOSINE(4447)-C(5))-METHYLTRANSFERASE-RELATED"/>
    <property type="match status" value="1"/>
</dbReference>
<dbReference type="PRINTS" id="PR02012">
    <property type="entry name" value="RCMTNOP2"/>
</dbReference>
<dbReference type="GO" id="GO:0003723">
    <property type="term" value="F:RNA binding"/>
    <property type="evidence" value="ECO:0007669"/>
    <property type="project" value="UniProtKB-UniRule"/>
</dbReference>
<dbReference type="InterPro" id="IPR018314">
    <property type="entry name" value="RsmB/NOL1/NOP2-like_CS"/>
</dbReference>
<dbReference type="InterPro" id="IPR054728">
    <property type="entry name" value="RsmB-like_ferredoxin"/>
</dbReference>
<dbReference type="InterPro" id="IPR011023">
    <property type="entry name" value="Nop2p"/>
</dbReference>